<evidence type="ECO:0000259" key="4">
    <source>
        <dbReference type="Pfam" id="PF00294"/>
    </source>
</evidence>
<organism evidence="5 6">
    <name type="scientific">Candidatus Onthocola gallistercoris</name>
    <dbReference type="NCBI Taxonomy" id="2840876"/>
    <lineage>
        <taxon>Bacteria</taxon>
        <taxon>Bacillati</taxon>
        <taxon>Bacillota</taxon>
        <taxon>Bacilli</taxon>
        <taxon>Candidatus Onthocola</taxon>
    </lineage>
</organism>
<evidence type="ECO:0000256" key="1">
    <source>
        <dbReference type="ARBA" id="ARBA00010688"/>
    </source>
</evidence>
<proteinExistence type="inferred from homology"/>
<dbReference type="AlphaFoldDB" id="A0A9D1KXU9"/>
<keyword evidence="3" id="KW-0418">Kinase</keyword>
<evidence type="ECO:0000256" key="3">
    <source>
        <dbReference type="ARBA" id="ARBA00022777"/>
    </source>
</evidence>
<dbReference type="Proteomes" id="UP000824164">
    <property type="component" value="Unassembled WGS sequence"/>
</dbReference>
<dbReference type="Pfam" id="PF00294">
    <property type="entry name" value="PfkB"/>
    <property type="match status" value="1"/>
</dbReference>
<name>A0A9D1KXU9_9FIRM</name>
<dbReference type="SUPFAM" id="SSF53613">
    <property type="entry name" value="Ribokinase-like"/>
    <property type="match status" value="1"/>
</dbReference>
<dbReference type="Gene3D" id="3.40.1190.20">
    <property type="match status" value="1"/>
</dbReference>
<reference evidence="5" key="1">
    <citation type="submission" date="2020-10" db="EMBL/GenBank/DDBJ databases">
        <authorList>
            <person name="Gilroy R."/>
        </authorList>
    </citation>
    <scope>NUCLEOTIDE SEQUENCE</scope>
    <source>
        <strain evidence="5">CHK187-14744</strain>
    </source>
</reference>
<dbReference type="InterPro" id="IPR050306">
    <property type="entry name" value="PfkB_Carbo_kinase"/>
</dbReference>
<evidence type="ECO:0000256" key="2">
    <source>
        <dbReference type="ARBA" id="ARBA00022679"/>
    </source>
</evidence>
<reference evidence="5" key="2">
    <citation type="journal article" date="2021" name="PeerJ">
        <title>Extensive microbial diversity within the chicken gut microbiome revealed by metagenomics and culture.</title>
        <authorList>
            <person name="Gilroy R."/>
            <person name="Ravi A."/>
            <person name="Getino M."/>
            <person name="Pursley I."/>
            <person name="Horton D.L."/>
            <person name="Alikhan N.F."/>
            <person name="Baker D."/>
            <person name="Gharbi K."/>
            <person name="Hall N."/>
            <person name="Watson M."/>
            <person name="Adriaenssens E.M."/>
            <person name="Foster-Nyarko E."/>
            <person name="Jarju S."/>
            <person name="Secka A."/>
            <person name="Antonio M."/>
            <person name="Oren A."/>
            <person name="Chaudhuri R.R."/>
            <person name="La Ragione R."/>
            <person name="Hildebrand F."/>
            <person name="Pallen M.J."/>
        </authorList>
    </citation>
    <scope>NUCLEOTIDE SEQUENCE</scope>
    <source>
        <strain evidence="5">CHK187-14744</strain>
    </source>
</reference>
<evidence type="ECO:0000313" key="5">
    <source>
        <dbReference type="EMBL" id="HIU03094.1"/>
    </source>
</evidence>
<protein>
    <recommendedName>
        <fullName evidence="4">Carbohydrate kinase PfkB domain-containing protein</fullName>
    </recommendedName>
</protein>
<sequence length="302" mass="33142">MLRVIGVGDNVVDRYLHKKVMYPGGNCVNFAVYARQLGYESAYMGVLANDAEGILVRQSLMAEGVDVSMSPVIPGGETGRSTTRIVNGDRIITDDNDCGSVKATPLQLTPERLDHIRTFDLVHTSCYSFIDDQLPLIQSTGVPVLYDFSDEWDEAVLRRICPFVQIAFLSGKDLSEDDLKAYLKLAVSLGCFMAISTIGERGAIVYDGRHFYTKPPYNPDGLIADTLGAGDSFITGFITSYMQGRKIYRELSAQTPVQLTASDDEEDYFSSLILQSMCVGNLLARKTCMLPGAFGHEAAILD</sequence>
<dbReference type="PANTHER" id="PTHR43085">
    <property type="entry name" value="HEXOKINASE FAMILY MEMBER"/>
    <property type="match status" value="1"/>
</dbReference>
<accession>A0A9D1KXU9</accession>
<dbReference type="GO" id="GO:0016301">
    <property type="term" value="F:kinase activity"/>
    <property type="evidence" value="ECO:0007669"/>
    <property type="project" value="UniProtKB-KW"/>
</dbReference>
<dbReference type="InterPro" id="IPR029056">
    <property type="entry name" value="Ribokinase-like"/>
</dbReference>
<gene>
    <name evidence="5" type="ORF">IAB63_07565</name>
</gene>
<keyword evidence="2" id="KW-0808">Transferase</keyword>
<feature type="domain" description="Carbohydrate kinase PfkB" evidence="4">
    <location>
        <begin position="16"/>
        <end position="246"/>
    </location>
</feature>
<dbReference type="EMBL" id="DVLT01000046">
    <property type="protein sequence ID" value="HIU03094.1"/>
    <property type="molecule type" value="Genomic_DNA"/>
</dbReference>
<comment type="similarity">
    <text evidence="1">Belongs to the carbohydrate kinase PfkB family.</text>
</comment>
<dbReference type="PANTHER" id="PTHR43085:SF41">
    <property type="entry name" value="FRUCTOSELYSINE 6-KINASE"/>
    <property type="match status" value="1"/>
</dbReference>
<dbReference type="InterPro" id="IPR011611">
    <property type="entry name" value="PfkB_dom"/>
</dbReference>
<evidence type="ECO:0000313" key="6">
    <source>
        <dbReference type="Proteomes" id="UP000824164"/>
    </source>
</evidence>
<comment type="caution">
    <text evidence="5">The sequence shown here is derived from an EMBL/GenBank/DDBJ whole genome shotgun (WGS) entry which is preliminary data.</text>
</comment>